<evidence type="ECO:0000256" key="1">
    <source>
        <dbReference type="ARBA" id="ARBA00022723"/>
    </source>
</evidence>
<dbReference type="PANTHER" id="PTHR25465:SF14">
    <property type="entry name" value="E3 UBIQUITIN-PROTEIN LIGASE TRIM65"/>
    <property type="match status" value="1"/>
</dbReference>
<reference evidence="5" key="1">
    <citation type="journal article" date="2023" name="Science">
        <title>Genome structures resolve the early diversification of teleost fishes.</title>
        <authorList>
            <person name="Parey E."/>
            <person name="Louis A."/>
            <person name="Montfort J."/>
            <person name="Bouchez O."/>
            <person name="Roques C."/>
            <person name="Iampietro C."/>
            <person name="Lluch J."/>
            <person name="Castinel A."/>
            <person name="Donnadieu C."/>
            <person name="Desvignes T."/>
            <person name="Floi Bucao C."/>
            <person name="Jouanno E."/>
            <person name="Wen M."/>
            <person name="Mejri S."/>
            <person name="Dirks R."/>
            <person name="Jansen H."/>
            <person name="Henkel C."/>
            <person name="Chen W.J."/>
            <person name="Zahm M."/>
            <person name="Cabau C."/>
            <person name="Klopp C."/>
            <person name="Thompson A.W."/>
            <person name="Robinson-Rechavi M."/>
            <person name="Braasch I."/>
            <person name="Lecointre G."/>
            <person name="Bobe J."/>
            <person name="Postlethwait J.H."/>
            <person name="Berthelot C."/>
            <person name="Roest Crollius H."/>
            <person name="Guiguen Y."/>
        </authorList>
    </citation>
    <scope>NUCLEOTIDE SEQUENCE</scope>
    <source>
        <strain evidence="5">NC1722</strain>
    </source>
</reference>
<feature type="non-terminal residue" evidence="5">
    <location>
        <position position="100"/>
    </location>
</feature>
<keyword evidence="3" id="KW-0862">Zinc</keyword>
<dbReference type="EMBL" id="JAINUG010001728">
    <property type="protein sequence ID" value="KAJ8353091.1"/>
    <property type="molecule type" value="Genomic_DNA"/>
</dbReference>
<evidence type="ECO:0000313" key="6">
    <source>
        <dbReference type="Proteomes" id="UP001221898"/>
    </source>
</evidence>
<dbReference type="InterPro" id="IPR051051">
    <property type="entry name" value="E3_ubiq-ligase_TRIM/RNF"/>
</dbReference>
<keyword evidence="1" id="KW-0479">Metal-binding</keyword>
<dbReference type="SMART" id="SM00589">
    <property type="entry name" value="PRY"/>
    <property type="match status" value="1"/>
</dbReference>
<dbReference type="InterPro" id="IPR043136">
    <property type="entry name" value="B30.2/SPRY_sf"/>
</dbReference>
<gene>
    <name evidence="5" type="ORF">AAFF_G00109910</name>
</gene>
<evidence type="ECO:0000256" key="3">
    <source>
        <dbReference type="ARBA" id="ARBA00022833"/>
    </source>
</evidence>
<evidence type="ECO:0000256" key="2">
    <source>
        <dbReference type="ARBA" id="ARBA00022771"/>
    </source>
</evidence>
<evidence type="ECO:0000313" key="5">
    <source>
        <dbReference type="EMBL" id="KAJ8353091.1"/>
    </source>
</evidence>
<dbReference type="PANTHER" id="PTHR25465">
    <property type="entry name" value="B-BOX DOMAIN CONTAINING"/>
    <property type="match status" value="1"/>
</dbReference>
<dbReference type="InterPro" id="IPR013320">
    <property type="entry name" value="ConA-like_dom_sf"/>
</dbReference>
<evidence type="ECO:0000259" key="4">
    <source>
        <dbReference type="SMART" id="SM00589"/>
    </source>
</evidence>
<sequence length="100" mass="11481">MIIMKSFLGAHVSCDLSTVKEVHILEPRTREDFLQYSCQLTLAAYTADIGLRLSEENRKVTRVGQDQSYPGHPERFNIYPQVLCREGLSGRSYWEAEWSG</sequence>
<organism evidence="5 6">
    <name type="scientific">Aldrovandia affinis</name>
    <dbReference type="NCBI Taxonomy" id="143900"/>
    <lineage>
        <taxon>Eukaryota</taxon>
        <taxon>Metazoa</taxon>
        <taxon>Chordata</taxon>
        <taxon>Craniata</taxon>
        <taxon>Vertebrata</taxon>
        <taxon>Euteleostomi</taxon>
        <taxon>Actinopterygii</taxon>
        <taxon>Neopterygii</taxon>
        <taxon>Teleostei</taxon>
        <taxon>Notacanthiformes</taxon>
        <taxon>Halosauridae</taxon>
        <taxon>Aldrovandia</taxon>
    </lineage>
</organism>
<keyword evidence="2" id="KW-0863">Zinc-finger</keyword>
<dbReference type="GO" id="GO:0008270">
    <property type="term" value="F:zinc ion binding"/>
    <property type="evidence" value="ECO:0007669"/>
    <property type="project" value="UniProtKB-KW"/>
</dbReference>
<keyword evidence="6" id="KW-1185">Reference proteome</keyword>
<name>A0AAD7R153_9TELE</name>
<proteinExistence type="predicted"/>
<dbReference type="Pfam" id="PF13765">
    <property type="entry name" value="PRY"/>
    <property type="match status" value="1"/>
</dbReference>
<dbReference type="SUPFAM" id="SSF49899">
    <property type="entry name" value="Concanavalin A-like lectins/glucanases"/>
    <property type="match status" value="1"/>
</dbReference>
<feature type="domain" description="SPRY-associated" evidence="4">
    <location>
        <begin position="37"/>
        <end position="89"/>
    </location>
</feature>
<accession>A0AAD7R153</accession>
<dbReference type="AlphaFoldDB" id="A0AAD7R153"/>
<dbReference type="InterPro" id="IPR006574">
    <property type="entry name" value="PRY"/>
</dbReference>
<protein>
    <recommendedName>
        <fullName evidence="4">SPRY-associated domain-containing protein</fullName>
    </recommendedName>
</protein>
<dbReference type="Gene3D" id="2.60.120.920">
    <property type="match status" value="1"/>
</dbReference>
<dbReference type="Proteomes" id="UP001221898">
    <property type="component" value="Unassembled WGS sequence"/>
</dbReference>
<comment type="caution">
    <text evidence="5">The sequence shown here is derived from an EMBL/GenBank/DDBJ whole genome shotgun (WGS) entry which is preliminary data.</text>
</comment>